<name>A0A3S0H436_9BURK</name>
<evidence type="ECO:0000256" key="1">
    <source>
        <dbReference type="ARBA" id="ARBA00023015"/>
    </source>
</evidence>
<accession>A0A3S0H436</accession>
<dbReference type="InterPro" id="IPR036390">
    <property type="entry name" value="WH_DNA-bd_sf"/>
</dbReference>
<dbReference type="OrthoDB" id="9807069at2"/>
<gene>
    <name evidence="5" type="ORF">EJP69_05905</name>
</gene>
<dbReference type="InterPro" id="IPR036388">
    <property type="entry name" value="WH-like_DNA-bd_sf"/>
</dbReference>
<dbReference type="GO" id="GO:0003677">
    <property type="term" value="F:DNA binding"/>
    <property type="evidence" value="ECO:0007669"/>
    <property type="project" value="UniProtKB-KW"/>
</dbReference>
<dbReference type="PANTHER" id="PTHR33204">
    <property type="entry name" value="TRANSCRIPTIONAL REGULATOR, MARR FAMILY"/>
    <property type="match status" value="1"/>
</dbReference>
<dbReference type="Pfam" id="PF01638">
    <property type="entry name" value="HxlR"/>
    <property type="match status" value="1"/>
</dbReference>
<evidence type="ECO:0000256" key="2">
    <source>
        <dbReference type="ARBA" id="ARBA00023125"/>
    </source>
</evidence>
<evidence type="ECO:0000313" key="6">
    <source>
        <dbReference type="Proteomes" id="UP000267418"/>
    </source>
</evidence>
<proteinExistence type="predicted"/>
<keyword evidence="3" id="KW-0804">Transcription</keyword>
<evidence type="ECO:0000259" key="4">
    <source>
        <dbReference type="PROSITE" id="PS51118"/>
    </source>
</evidence>
<reference evidence="5 6" key="1">
    <citation type="submission" date="2018-12" db="EMBL/GenBank/DDBJ databases">
        <title>The genome of Variovorax gossypii DSM 100435.</title>
        <authorList>
            <person name="Gao J."/>
            <person name="Sun J."/>
        </authorList>
    </citation>
    <scope>NUCLEOTIDE SEQUENCE [LARGE SCALE GENOMIC DNA]</scope>
    <source>
        <strain evidence="5 6">DSM 100435</strain>
    </source>
</reference>
<dbReference type="EMBL" id="RXOE01000001">
    <property type="protein sequence ID" value="RTQ37261.1"/>
    <property type="molecule type" value="Genomic_DNA"/>
</dbReference>
<sequence length="134" mass="14879">MSSKKTTAVAETQAETAPADVWSAGCPSRRVLELIANKWALLLIPLLRGKPQRNNELLRKVGGISQKMLTQTLRDLELNGLVLREDHQTVPPHVEYRLSPIGLSLSRTLIAVDRWAEANHAQIDAARQAARERA</sequence>
<protein>
    <submittedName>
        <fullName evidence="5">Transcriptional regulator</fullName>
    </submittedName>
</protein>
<feature type="domain" description="HTH hxlR-type" evidence="4">
    <location>
        <begin position="26"/>
        <end position="124"/>
    </location>
</feature>
<keyword evidence="6" id="KW-1185">Reference proteome</keyword>
<dbReference type="RefSeq" id="WP_126469003.1">
    <property type="nucleotide sequence ID" value="NZ_RXOE01000001.1"/>
</dbReference>
<dbReference type="PANTHER" id="PTHR33204:SF37">
    <property type="entry name" value="HTH-TYPE TRANSCRIPTIONAL REGULATOR YODB"/>
    <property type="match status" value="1"/>
</dbReference>
<evidence type="ECO:0000256" key="3">
    <source>
        <dbReference type="ARBA" id="ARBA00023163"/>
    </source>
</evidence>
<comment type="caution">
    <text evidence="5">The sequence shown here is derived from an EMBL/GenBank/DDBJ whole genome shotgun (WGS) entry which is preliminary data.</text>
</comment>
<keyword evidence="1" id="KW-0805">Transcription regulation</keyword>
<evidence type="ECO:0000313" key="5">
    <source>
        <dbReference type="EMBL" id="RTQ37261.1"/>
    </source>
</evidence>
<dbReference type="AlphaFoldDB" id="A0A3S0H436"/>
<dbReference type="InterPro" id="IPR002577">
    <property type="entry name" value="HTH_HxlR"/>
</dbReference>
<organism evidence="5 6">
    <name type="scientific">Variovorax gossypii</name>
    <dbReference type="NCBI Taxonomy" id="1679495"/>
    <lineage>
        <taxon>Bacteria</taxon>
        <taxon>Pseudomonadati</taxon>
        <taxon>Pseudomonadota</taxon>
        <taxon>Betaproteobacteria</taxon>
        <taxon>Burkholderiales</taxon>
        <taxon>Comamonadaceae</taxon>
        <taxon>Variovorax</taxon>
    </lineage>
</organism>
<dbReference type="Proteomes" id="UP000267418">
    <property type="component" value="Unassembled WGS sequence"/>
</dbReference>
<dbReference type="PROSITE" id="PS51118">
    <property type="entry name" value="HTH_HXLR"/>
    <property type="match status" value="1"/>
</dbReference>
<dbReference type="SUPFAM" id="SSF46785">
    <property type="entry name" value="Winged helix' DNA-binding domain"/>
    <property type="match status" value="1"/>
</dbReference>
<keyword evidence="2" id="KW-0238">DNA-binding</keyword>
<dbReference type="Gene3D" id="1.10.10.10">
    <property type="entry name" value="Winged helix-like DNA-binding domain superfamily/Winged helix DNA-binding domain"/>
    <property type="match status" value="1"/>
</dbReference>